<sequence length="58" mass="6465">MLKALRLFLQSDPKTKSFILSWAIYMSVLLGSAVYCYVRLDAVRSGPKAAPETENVSQ</sequence>
<proteinExistence type="predicted"/>
<accession>A0A0H5DPS8</accession>
<keyword evidence="1" id="KW-1133">Transmembrane helix</keyword>
<keyword evidence="1" id="KW-0812">Transmembrane</keyword>
<reference evidence="3" key="1">
    <citation type="submission" date="2015-06" db="EMBL/GenBank/DDBJ databases">
        <authorList>
            <person name="Bertelli C."/>
        </authorList>
    </citation>
    <scope>NUCLEOTIDE SEQUENCE [LARGE SCALE GENOMIC DNA]</scope>
    <source>
        <strain evidence="3">CRIB-30</strain>
    </source>
</reference>
<keyword evidence="1" id="KW-0472">Membrane</keyword>
<protein>
    <submittedName>
        <fullName evidence="2">Conserved putative membrane protein</fullName>
    </submittedName>
</protein>
<evidence type="ECO:0000313" key="2">
    <source>
        <dbReference type="EMBL" id="CRX38482.1"/>
    </source>
</evidence>
<dbReference type="RefSeq" id="WP_158227816.1">
    <property type="nucleotide sequence ID" value="NZ_CWGJ01000012.1"/>
</dbReference>
<name>A0A0H5DPS8_9BACT</name>
<feature type="transmembrane region" description="Helical" evidence="1">
    <location>
        <begin position="20"/>
        <end position="38"/>
    </location>
</feature>
<evidence type="ECO:0000313" key="3">
    <source>
        <dbReference type="Proteomes" id="UP000220251"/>
    </source>
</evidence>
<dbReference type="Proteomes" id="UP000220251">
    <property type="component" value="Unassembled WGS sequence"/>
</dbReference>
<dbReference type="EMBL" id="CWGJ01000012">
    <property type="protein sequence ID" value="CRX38482.1"/>
    <property type="molecule type" value="Genomic_DNA"/>
</dbReference>
<organism evidence="2 3">
    <name type="scientific">Estrella lausannensis</name>
    <dbReference type="NCBI Taxonomy" id="483423"/>
    <lineage>
        <taxon>Bacteria</taxon>
        <taxon>Pseudomonadati</taxon>
        <taxon>Chlamydiota</taxon>
        <taxon>Chlamydiia</taxon>
        <taxon>Parachlamydiales</taxon>
        <taxon>Candidatus Criblamydiaceae</taxon>
        <taxon>Estrella</taxon>
    </lineage>
</organism>
<keyword evidence="3" id="KW-1185">Reference proteome</keyword>
<evidence type="ECO:0000256" key="1">
    <source>
        <dbReference type="SAM" id="Phobius"/>
    </source>
</evidence>
<gene>
    <name evidence="2" type="ORF">ELAC_1139</name>
</gene>
<dbReference type="AlphaFoldDB" id="A0A0H5DPS8"/>